<feature type="transmembrane region" description="Helical" evidence="5">
    <location>
        <begin position="236"/>
        <end position="252"/>
    </location>
</feature>
<evidence type="ECO:0000259" key="7">
    <source>
        <dbReference type="Pfam" id="PF11846"/>
    </source>
</evidence>
<keyword evidence="4 5" id="KW-0472">Membrane</keyword>
<feature type="transmembrane region" description="Helical" evidence="5">
    <location>
        <begin position="52"/>
        <end position="72"/>
    </location>
</feature>
<feature type="transmembrane region" description="Helical" evidence="5">
    <location>
        <begin position="136"/>
        <end position="158"/>
    </location>
</feature>
<dbReference type="Pfam" id="PF11846">
    <property type="entry name" value="Wzy_C_2"/>
    <property type="match status" value="1"/>
</dbReference>
<evidence type="ECO:0000256" key="1">
    <source>
        <dbReference type="ARBA" id="ARBA00004141"/>
    </source>
</evidence>
<feature type="transmembrane region" description="Helical" evidence="5">
    <location>
        <begin position="84"/>
        <end position="101"/>
    </location>
</feature>
<feature type="transmembrane region" description="Helical" evidence="5">
    <location>
        <begin position="390"/>
        <end position="407"/>
    </location>
</feature>
<gene>
    <name evidence="9" type="ORF">VTAP4600_A2726</name>
</gene>
<protein>
    <submittedName>
        <fullName evidence="9">Lipid A core-O-antigen ligase</fullName>
    </submittedName>
</protein>
<dbReference type="PANTHER" id="PTHR37422">
    <property type="entry name" value="TEICHURONIC ACID BIOSYNTHESIS PROTEIN TUAE"/>
    <property type="match status" value="1"/>
</dbReference>
<keyword evidence="10" id="KW-1185">Reference proteome</keyword>
<dbReference type="PANTHER" id="PTHR37422:SF21">
    <property type="entry name" value="EXOQ-LIKE PROTEIN"/>
    <property type="match status" value="1"/>
</dbReference>
<evidence type="ECO:0000313" key="9">
    <source>
        <dbReference type="EMBL" id="SON50699.1"/>
    </source>
</evidence>
<feature type="transmembrane region" description="Helical" evidence="5">
    <location>
        <begin position="211"/>
        <end position="230"/>
    </location>
</feature>
<dbReference type="RefSeq" id="WP_102523141.1">
    <property type="nucleotide sequence ID" value="NZ_LT960611.1"/>
</dbReference>
<accession>A0A2N8ZFK6</accession>
<evidence type="ECO:0000259" key="8">
    <source>
        <dbReference type="Pfam" id="PF15864"/>
    </source>
</evidence>
<dbReference type="KEGG" id="vta:A2726"/>
<sequence>MATLLVRGTQLESNKTKAPLNRYFLYMLGATFLVAMHFFMPNPGGSGLALSFNPTTWITASFAIAIGCYQLGTNKTLRYSKLTIMLFACCCILTFPIFLPSAEWGEAIHRIIGLWAGFSLFVLLQQFRFSNGQKQALLWFILVAVAIEAVFGWVQYLYLQPGNIFGYNTLANRPYGIFQQPNVMASFLATGLVLSGYMLARQPQKYRQAPLLLTFIVLIPIITVPLILVIASRTGWLTAVAGSMLVLPYLWKFSTKRRISFWVSAILAGLLVGNVVSNLDTDTTSDLIQYKAAKQGDIRTTFYKQGLDMIIEKPLTGYGYGKFEPAYMLYTARQHQLNLDYPVGTPALDHPHNELMIWGVEGGAVPVVAILVTALFVLYKIYTARSGTRFALLGLLTPLVIHSQLEYPFYHSAIHWITFIVLLFWLDLRTAKYKMWQFSKVSKVTLRVSSLVLPLVTAFYMLSALHTNYVLTQFEKSQPRQPELLEQVTNPVVWKDRFDWDVYSTYLTIGLYTADPKLIQPYIDWSQDIIRRKPRPAFYTNLILAHQGMGNESKANLIRSEAEFLFPNKDFSKVNYQRPSTASSSLTSVSQADN</sequence>
<evidence type="ECO:0000256" key="3">
    <source>
        <dbReference type="ARBA" id="ARBA00022989"/>
    </source>
</evidence>
<dbReference type="GO" id="GO:0016874">
    <property type="term" value="F:ligase activity"/>
    <property type="evidence" value="ECO:0007669"/>
    <property type="project" value="UniProtKB-KW"/>
</dbReference>
<comment type="subcellular location">
    <subcellularLocation>
        <location evidence="1">Membrane</location>
        <topology evidence="1">Multi-pass membrane protein</topology>
    </subcellularLocation>
</comment>
<evidence type="ECO:0000313" key="10">
    <source>
        <dbReference type="Proteomes" id="UP000235828"/>
    </source>
</evidence>
<reference evidence="9 10" key="1">
    <citation type="submission" date="2017-10" db="EMBL/GenBank/DDBJ databases">
        <authorList>
            <person name="Banno H."/>
            <person name="Chua N.-H."/>
        </authorList>
    </citation>
    <scope>NUCLEOTIDE SEQUENCE [LARGE SCALE GENOMIC DNA]</scope>
    <source>
        <strain evidence="9">Vibrio tapetis CECT4600</strain>
    </source>
</reference>
<dbReference type="InterPro" id="IPR021797">
    <property type="entry name" value="Wzy_C_2"/>
</dbReference>
<dbReference type="InterPro" id="IPR051533">
    <property type="entry name" value="WaaL-like"/>
</dbReference>
<keyword evidence="3 5" id="KW-1133">Transmembrane helix</keyword>
<dbReference type="OrthoDB" id="5596698at2"/>
<proteinExistence type="predicted"/>
<feature type="transmembrane region" description="Helical" evidence="5">
    <location>
        <begin position="413"/>
        <end position="430"/>
    </location>
</feature>
<name>A0A2N8ZFK6_9VIBR</name>
<feature type="transmembrane region" description="Helical" evidence="5">
    <location>
        <begin position="107"/>
        <end position="124"/>
    </location>
</feature>
<feature type="transmembrane region" description="Helical" evidence="5">
    <location>
        <begin position="355"/>
        <end position="378"/>
    </location>
</feature>
<evidence type="ECO:0000256" key="2">
    <source>
        <dbReference type="ARBA" id="ARBA00022692"/>
    </source>
</evidence>
<feature type="domain" description="O-antigen ligase-related" evidence="6">
    <location>
        <begin position="226"/>
        <end position="365"/>
    </location>
</feature>
<feature type="domain" description="Protein glycosylation ligase" evidence="8">
    <location>
        <begin position="174"/>
        <end position="197"/>
    </location>
</feature>
<dbReference type="InterPro" id="IPR007016">
    <property type="entry name" value="O-antigen_ligase-rel_domated"/>
</dbReference>
<organism evidence="9 10">
    <name type="scientific">Vibrio tapetis subsp. tapetis</name>
    <dbReference type="NCBI Taxonomy" id="1671868"/>
    <lineage>
        <taxon>Bacteria</taxon>
        <taxon>Pseudomonadati</taxon>
        <taxon>Pseudomonadota</taxon>
        <taxon>Gammaproteobacteria</taxon>
        <taxon>Vibrionales</taxon>
        <taxon>Vibrionaceae</taxon>
        <taxon>Vibrio</taxon>
    </lineage>
</organism>
<dbReference type="Pfam" id="PF04932">
    <property type="entry name" value="Wzy_C"/>
    <property type="match status" value="1"/>
</dbReference>
<dbReference type="AlphaFoldDB" id="A0A2N8ZFK6"/>
<evidence type="ECO:0000259" key="6">
    <source>
        <dbReference type="Pfam" id="PF04932"/>
    </source>
</evidence>
<keyword evidence="9" id="KW-0436">Ligase</keyword>
<dbReference type="GO" id="GO:0016020">
    <property type="term" value="C:membrane"/>
    <property type="evidence" value="ECO:0007669"/>
    <property type="project" value="UniProtKB-SubCell"/>
</dbReference>
<keyword evidence="2 5" id="KW-0812">Transmembrane</keyword>
<dbReference type="Pfam" id="PF15864">
    <property type="entry name" value="PglL_A"/>
    <property type="match status" value="1"/>
</dbReference>
<feature type="domain" description="Virulence factor membrane-bound polymerase C-terminal" evidence="7">
    <location>
        <begin position="391"/>
        <end position="578"/>
    </location>
</feature>
<feature type="transmembrane region" description="Helical" evidence="5">
    <location>
        <begin position="259"/>
        <end position="277"/>
    </location>
</feature>
<dbReference type="EMBL" id="LT960611">
    <property type="protein sequence ID" value="SON50699.1"/>
    <property type="molecule type" value="Genomic_DNA"/>
</dbReference>
<evidence type="ECO:0000256" key="4">
    <source>
        <dbReference type="ARBA" id="ARBA00023136"/>
    </source>
</evidence>
<feature type="transmembrane region" description="Helical" evidence="5">
    <location>
        <begin position="23"/>
        <end position="40"/>
    </location>
</feature>
<feature type="transmembrane region" description="Helical" evidence="5">
    <location>
        <begin position="178"/>
        <end position="199"/>
    </location>
</feature>
<dbReference type="Proteomes" id="UP000235828">
    <property type="component" value="Chromosome A"/>
</dbReference>
<evidence type="ECO:0000256" key="5">
    <source>
        <dbReference type="SAM" id="Phobius"/>
    </source>
</evidence>
<feature type="transmembrane region" description="Helical" evidence="5">
    <location>
        <begin position="451"/>
        <end position="471"/>
    </location>
</feature>
<dbReference type="InterPro" id="IPR031726">
    <property type="entry name" value="PglL_A"/>
</dbReference>